<comment type="caution">
    <text evidence="2">The sequence shown here is derived from an EMBL/GenBank/DDBJ whole genome shotgun (WGS) entry which is preliminary data.</text>
</comment>
<keyword evidence="3" id="KW-1185">Reference proteome</keyword>
<evidence type="ECO:0000313" key="2">
    <source>
        <dbReference type="EMBL" id="TJZ45158.1"/>
    </source>
</evidence>
<organism evidence="2 3">
    <name type="scientific">Streptomyces piniterrae</name>
    <dbReference type="NCBI Taxonomy" id="2571125"/>
    <lineage>
        <taxon>Bacteria</taxon>
        <taxon>Bacillati</taxon>
        <taxon>Actinomycetota</taxon>
        <taxon>Actinomycetes</taxon>
        <taxon>Kitasatosporales</taxon>
        <taxon>Streptomycetaceae</taxon>
        <taxon>Streptomyces</taxon>
    </lineage>
</organism>
<evidence type="ECO:0000313" key="3">
    <source>
        <dbReference type="Proteomes" id="UP000308697"/>
    </source>
</evidence>
<feature type="transmembrane region" description="Helical" evidence="1">
    <location>
        <begin position="71"/>
        <end position="93"/>
    </location>
</feature>
<gene>
    <name evidence="2" type="ORF">FCH28_27705</name>
</gene>
<name>A0A4V5MKC8_9ACTN</name>
<accession>A0A4V5MKC8</accession>
<keyword evidence="1" id="KW-0472">Membrane</keyword>
<dbReference type="OrthoDB" id="3540400at2"/>
<dbReference type="Proteomes" id="UP000308697">
    <property type="component" value="Unassembled WGS sequence"/>
</dbReference>
<dbReference type="EMBL" id="SUMB01000011">
    <property type="protein sequence ID" value="TJZ45158.1"/>
    <property type="molecule type" value="Genomic_DNA"/>
</dbReference>
<keyword evidence="1" id="KW-0812">Transmembrane</keyword>
<keyword evidence="1" id="KW-1133">Transmembrane helix</keyword>
<reference evidence="2 3" key="1">
    <citation type="submission" date="2019-04" db="EMBL/GenBank/DDBJ databases">
        <title>Streptomyces piniterrae sp. nov., a heliquinomycin-producing actinomycete isolated from rhizosphere soil of Pinus yunnanensis.</title>
        <authorList>
            <person name="Zhuang X."/>
            <person name="Zhao J."/>
        </authorList>
    </citation>
    <scope>NUCLEOTIDE SEQUENCE [LARGE SCALE GENOMIC DNA]</scope>
    <source>
        <strain evidence="3">jys28</strain>
    </source>
</reference>
<evidence type="ECO:0000256" key="1">
    <source>
        <dbReference type="SAM" id="Phobius"/>
    </source>
</evidence>
<dbReference type="AlphaFoldDB" id="A0A4V5MKC8"/>
<sequence>MRRIHGRDGGGTGVARRPAHLREECIVDEGWYRLLSVLTAFAGIWEGPLAITYRLVSGDDGTPLRAANYLPGPWCYLVAVAAALVAFAVLAVLDNGRKKALARQAETTADAR</sequence>
<proteinExistence type="predicted"/>
<protein>
    <submittedName>
        <fullName evidence="2">Uncharacterized protein</fullName>
    </submittedName>
</protein>
<dbReference type="RefSeq" id="WP_136742905.1">
    <property type="nucleotide sequence ID" value="NZ_SUMB01000011.1"/>
</dbReference>
<feature type="transmembrane region" description="Helical" evidence="1">
    <location>
        <begin position="31"/>
        <end position="51"/>
    </location>
</feature>